<gene>
    <name evidence="2" type="ORF">G6N74_19895</name>
</gene>
<dbReference type="InterPro" id="IPR012577">
    <property type="entry name" value="NIPSNAP"/>
</dbReference>
<evidence type="ECO:0000313" key="3">
    <source>
        <dbReference type="Proteomes" id="UP000481252"/>
    </source>
</evidence>
<accession>A0A7C9R9N6</accession>
<name>A0A7C9R9N6_9HYPH</name>
<feature type="domain" description="NIPSNAP" evidence="1">
    <location>
        <begin position="20"/>
        <end position="115"/>
    </location>
</feature>
<protein>
    <submittedName>
        <fullName evidence="2">NIPSNAP family protein</fullName>
    </submittedName>
</protein>
<keyword evidence="3" id="KW-1185">Reference proteome</keyword>
<organism evidence="2 3">
    <name type="scientific">Mesorhizobium zhangyense</name>
    <dbReference type="NCBI Taxonomy" id="1776730"/>
    <lineage>
        <taxon>Bacteria</taxon>
        <taxon>Pseudomonadati</taxon>
        <taxon>Pseudomonadota</taxon>
        <taxon>Alphaproteobacteria</taxon>
        <taxon>Hyphomicrobiales</taxon>
        <taxon>Phyllobacteriaceae</taxon>
        <taxon>Mesorhizobium</taxon>
    </lineage>
</organism>
<dbReference type="Proteomes" id="UP000481252">
    <property type="component" value="Unassembled WGS sequence"/>
</dbReference>
<evidence type="ECO:0000259" key="1">
    <source>
        <dbReference type="Pfam" id="PF07978"/>
    </source>
</evidence>
<dbReference type="InterPro" id="IPR011008">
    <property type="entry name" value="Dimeric_a/b-barrel"/>
</dbReference>
<dbReference type="Gene3D" id="3.30.70.100">
    <property type="match status" value="1"/>
</dbReference>
<reference evidence="2 3" key="1">
    <citation type="submission" date="2020-02" db="EMBL/GenBank/DDBJ databases">
        <title>Genome sequence of the type strain CGMCC 1.15528 of Mesorhizobium zhangyense.</title>
        <authorList>
            <person name="Gao J."/>
            <person name="Sun J."/>
        </authorList>
    </citation>
    <scope>NUCLEOTIDE SEQUENCE [LARGE SCALE GENOMIC DNA]</scope>
    <source>
        <strain evidence="2 3">CGMCC 1.15528</strain>
    </source>
</reference>
<dbReference type="EMBL" id="JAAKZG010000009">
    <property type="protein sequence ID" value="NGN43336.1"/>
    <property type="molecule type" value="Genomic_DNA"/>
</dbReference>
<comment type="caution">
    <text evidence="2">The sequence shown here is derived from an EMBL/GenBank/DDBJ whole genome shotgun (WGS) entry which is preliminary data.</text>
</comment>
<proteinExistence type="predicted"/>
<evidence type="ECO:0000313" key="2">
    <source>
        <dbReference type="EMBL" id="NGN43336.1"/>
    </source>
</evidence>
<dbReference type="SUPFAM" id="SSF54909">
    <property type="entry name" value="Dimeric alpha+beta barrel"/>
    <property type="match status" value="2"/>
</dbReference>
<dbReference type="RefSeq" id="WP_165119749.1">
    <property type="nucleotide sequence ID" value="NZ_JAAKZG010000009.1"/>
</dbReference>
<dbReference type="AlphaFoldDB" id="A0A7C9R9N6"/>
<dbReference type="Pfam" id="PF07978">
    <property type="entry name" value="NIPSNAP"/>
    <property type="match status" value="1"/>
</dbReference>
<sequence>MSEHSSVTLATATELFSAVVELRQYTLHPGRRDELIDVFDTHLVETQEATGMKVIAQFRDLDRPDHFVWLRGFDDMAARKAALEAFYGGPVWAAHKDAANATMIDSDDVLLLKPAWPASGFDLSGKVRDLPEKAQAETLITATICHITPASEAEFIALFESETIPLLARLGAPLLAGFVTEHAENTFPRLPVRISENVLIAFQIFESAKAHALYEAALYSDPSWVDGLLPRLLSHFSGPVQRLRLVPTQRSLL</sequence>